<gene>
    <name evidence="4" type="primary">sspH</name>
    <name evidence="6" type="ORF">BA724_12315</name>
</gene>
<name>A0A1E7DLB4_9BACI</name>
<dbReference type="EMBL" id="MAMP01000024">
    <property type="protein sequence ID" value="OES43871.1"/>
    <property type="molecule type" value="Genomic_DNA"/>
</dbReference>
<evidence type="ECO:0000256" key="5">
    <source>
        <dbReference type="SAM" id="MobiDB-lite"/>
    </source>
</evidence>
<evidence type="ECO:0000256" key="1">
    <source>
        <dbReference type="ARBA" id="ARBA00004288"/>
    </source>
</evidence>
<keyword evidence="3 4" id="KW-0749">Sporulation</keyword>
<dbReference type="AlphaFoldDB" id="A0A1E7DLB4"/>
<sequence length="62" mass="6916">MDVQRAKQIVSTPSSDVEVQFNGVSVWIDQVHEDSKTATVHLRGPGEERTEVGIEDLKEVTH</sequence>
<dbReference type="Proteomes" id="UP000095658">
    <property type="component" value="Unassembled WGS sequence"/>
</dbReference>
<organism evidence="6 7">
    <name type="scientific">Domibacillus iocasae</name>
    <dbReference type="NCBI Taxonomy" id="1714016"/>
    <lineage>
        <taxon>Bacteria</taxon>
        <taxon>Bacillati</taxon>
        <taxon>Bacillota</taxon>
        <taxon>Bacilli</taxon>
        <taxon>Bacillales</taxon>
        <taxon>Bacillaceae</taxon>
        <taxon>Domibacillus</taxon>
    </lineage>
</organism>
<dbReference type="GO" id="GO:0030436">
    <property type="term" value="P:asexual sporulation"/>
    <property type="evidence" value="ECO:0007669"/>
    <property type="project" value="UniProtKB-UniRule"/>
</dbReference>
<evidence type="ECO:0000256" key="4">
    <source>
        <dbReference type="HAMAP-Rule" id="MF_00667"/>
    </source>
</evidence>
<comment type="subcellular location">
    <subcellularLocation>
        <location evidence="1 4">Spore core</location>
    </subcellularLocation>
</comment>
<evidence type="ECO:0000313" key="6">
    <source>
        <dbReference type="EMBL" id="OES43871.1"/>
    </source>
</evidence>
<comment type="similarity">
    <text evidence="2 4">Belongs to the SspH family.</text>
</comment>
<protein>
    <recommendedName>
        <fullName evidence="4">Small, acid-soluble spore protein H</fullName>
        <shortName evidence="4">SASP H</shortName>
    </recommendedName>
</protein>
<feature type="compositionally biased region" description="Basic and acidic residues" evidence="5">
    <location>
        <begin position="44"/>
        <end position="62"/>
    </location>
</feature>
<reference evidence="6 7" key="1">
    <citation type="submission" date="2016-06" db="EMBL/GenBank/DDBJ databases">
        <title>Domibacillus iocasae genome sequencing.</title>
        <authorList>
            <person name="Verma A."/>
            <person name="Pal Y."/>
            <person name="Ojha A.K."/>
            <person name="Krishnamurthi S."/>
        </authorList>
    </citation>
    <scope>NUCLEOTIDE SEQUENCE [LARGE SCALE GENOMIC DNA]</scope>
    <source>
        <strain evidence="6 7">DSM 29979</strain>
    </source>
</reference>
<proteinExistence type="evidence at transcript level"/>
<feature type="region of interest" description="Disordered" evidence="5">
    <location>
        <begin position="38"/>
        <end position="62"/>
    </location>
</feature>
<dbReference type="Pfam" id="PF08141">
    <property type="entry name" value="SspH"/>
    <property type="match status" value="1"/>
</dbReference>
<accession>A0A1E7DLB4</accession>
<comment type="caution">
    <text evidence="6">The sequence shown here is derived from an EMBL/GenBank/DDBJ whole genome shotgun (WGS) entry which is preliminary data.</text>
</comment>
<dbReference type="HAMAP" id="MF_00667">
    <property type="entry name" value="SspH"/>
    <property type="match status" value="1"/>
</dbReference>
<comment type="induction">
    <text evidence="4">Expressed only in the forespore compartment of sporulating cells.</text>
</comment>
<dbReference type="GO" id="GO:0030435">
    <property type="term" value="P:sporulation resulting in formation of a cellular spore"/>
    <property type="evidence" value="ECO:0007669"/>
    <property type="project" value="UniProtKB-KW"/>
</dbReference>
<dbReference type="OrthoDB" id="2721675at2"/>
<evidence type="ECO:0000256" key="2">
    <source>
        <dbReference type="ARBA" id="ARBA00006573"/>
    </source>
</evidence>
<dbReference type="GO" id="GO:0042601">
    <property type="term" value="C:endospore-forming forespore"/>
    <property type="evidence" value="ECO:0007669"/>
    <property type="project" value="InterPro"/>
</dbReference>
<evidence type="ECO:0000313" key="7">
    <source>
        <dbReference type="Proteomes" id="UP000095658"/>
    </source>
</evidence>
<keyword evidence="7" id="KW-1185">Reference proteome</keyword>
<dbReference type="RefSeq" id="WP_069939649.1">
    <property type="nucleotide sequence ID" value="NZ_MAMP01000024.1"/>
</dbReference>
<evidence type="ECO:0000256" key="3">
    <source>
        <dbReference type="ARBA" id="ARBA00022969"/>
    </source>
</evidence>
<dbReference type="InterPro" id="IPR012610">
    <property type="entry name" value="SASP_SspH"/>
</dbReference>